<dbReference type="PANTHER" id="PTHR34857:SF2">
    <property type="entry name" value="SLL0384 PROTEIN"/>
    <property type="match status" value="1"/>
</dbReference>
<dbReference type="AlphaFoldDB" id="A0AAX0QAW3"/>
<reference evidence="7 8" key="1">
    <citation type="journal article" date="2017" name="BMC Genomics">
        <title>Genomic analysis of methanogenic archaea reveals a shift towards energy conservation.</title>
        <authorList>
            <person name="Gilmore S.P."/>
            <person name="Henske J.K."/>
            <person name="Sexton J.A."/>
            <person name="Solomon K.V."/>
            <person name="Seppala S."/>
            <person name="Yoo J.I."/>
            <person name="Huyett L.M."/>
            <person name="Pressman A."/>
            <person name="Cogan J.Z."/>
            <person name="Kivenson V."/>
            <person name="Peng X."/>
            <person name="Tan Y."/>
            <person name="Valentine D.L."/>
            <person name="O'Malley M.A."/>
        </authorList>
    </citation>
    <scope>NUCLEOTIDE SEQUENCE [LARGE SCALE GENOMIC DNA]</scope>
    <source>
        <strain evidence="7 8">XII</strain>
    </source>
</reference>
<keyword evidence="3 6" id="KW-0812">Transmembrane</keyword>
<evidence type="ECO:0000256" key="6">
    <source>
        <dbReference type="SAM" id="Phobius"/>
    </source>
</evidence>
<dbReference type="Pfam" id="PF02361">
    <property type="entry name" value="CbiQ"/>
    <property type="match status" value="1"/>
</dbReference>
<dbReference type="InterPro" id="IPR003339">
    <property type="entry name" value="ABC/ECF_trnsptr_transmembrane"/>
</dbReference>
<dbReference type="Proteomes" id="UP000243820">
    <property type="component" value="Unassembled WGS sequence"/>
</dbReference>
<comment type="subcellular location">
    <subcellularLocation>
        <location evidence="1">Membrane</location>
        <topology evidence="1">Multi-pass membrane protein</topology>
    </subcellularLocation>
</comment>
<accession>A0AAX0QAW3</accession>
<feature type="transmembrane region" description="Helical" evidence="6">
    <location>
        <begin position="243"/>
        <end position="261"/>
    </location>
</feature>
<proteinExistence type="predicted"/>
<gene>
    <name evidence="7" type="ORF">ASJ83_07590</name>
</gene>
<feature type="transmembrane region" description="Helical" evidence="6">
    <location>
        <begin position="71"/>
        <end position="91"/>
    </location>
</feature>
<comment type="caution">
    <text evidence="7">The sequence shown here is derived from an EMBL/GenBank/DDBJ whole genome shotgun (WGS) entry which is preliminary data.</text>
</comment>
<evidence type="ECO:0000313" key="8">
    <source>
        <dbReference type="Proteomes" id="UP000243820"/>
    </source>
</evidence>
<keyword evidence="5 6" id="KW-0472">Membrane</keyword>
<evidence type="ECO:0000313" key="7">
    <source>
        <dbReference type="EMBL" id="PAV10306.1"/>
    </source>
</evidence>
<feature type="transmembrane region" description="Helical" evidence="6">
    <location>
        <begin position="45"/>
        <end position="66"/>
    </location>
</feature>
<keyword evidence="2" id="KW-1003">Cell membrane</keyword>
<name>A0AAX0QAW3_9EURY</name>
<evidence type="ECO:0000256" key="3">
    <source>
        <dbReference type="ARBA" id="ARBA00022692"/>
    </source>
</evidence>
<feature type="transmembrane region" description="Helical" evidence="6">
    <location>
        <begin position="20"/>
        <end position="39"/>
    </location>
</feature>
<evidence type="ECO:0008006" key="9">
    <source>
        <dbReference type="Google" id="ProtNLM"/>
    </source>
</evidence>
<dbReference type="CDD" id="cd16914">
    <property type="entry name" value="EcfT"/>
    <property type="match status" value="1"/>
</dbReference>
<evidence type="ECO:0000256" key="1">
    <source>
        <dbReference type="ARBA" id="ARBA00004141"/>
    </source>
</evidence>
<protein>
    <recommendedName>
        <fullName evidence="9">Energy-coupling factor transporter transmembrane protein EcfT</fullName>
    </recommendedName>
</protein>
<dbReference type="PANTHER" id="PTHR34857">
    <property type="entry name" value="SLL0384 PROTEIN"/>
    <property type="match status" value="1"/>
</dbReference>
<dbReference type="EMBL" id="LMVO01000001">
    <property type="protein sequence ID" value="PAV10306.1"/>
    <property type="molecule type" value="Genomic_DNA"/>
</dbReference>
<keyword evidence="8" id="KW-1185">Reference proteome</keyword>
<dbReference type="GO" id="GO:0005886">
    <property type="term" value="C:plasma membrane"/>
    <property type="evidence" value="ECO:0007669"/>
    <property type="project" value="UniProtKB-ARBA"/>
</dbReference>
<evidence type="ECO:0000256" key="4">
    <source>
        <dbReference type="ARBA" id="ARBA00022989"/>
    </source>
</evidence>
<keyword evidence="4 6" id="KW-1133">Transmembrane helix</keyword>
<dbReference type="InterPro" id="IPR051611">
    <property type="entry name" value="ECF_transporter_component"/>
</dbReference>
<sequence length="266" mass="30031">MKFSKKMIRYVDRDTIFHRLDPGTKIILVLYFSIIAILINSLPAMLLLLLFVYLPIIWEHLTLILVRSLRFLIPVFLFIFIINLMFPQVIPADPWVTYTFLTVTGGLSFEGIIYACLMTARMFMIASVSTLFIMTTTSNAFVHRLKSVGIPETLAFSLGYAMKSITTLSADMANIMDAQRSRGIELEKGNPANKGLQYMALGIPMTVSVMQRSKQTADAMQCRGFGSSGKKTLHRPFKMERSGYLALIISVLVGCALWYFSAIQYF</sequence>
<evidence type="ECO:0000256" key="5">
    <source>
        <dbReference type="ARBA" id="ARBA00023136"/>
    </source>
</evidence>
<organism evidence="7 8">
    <name type="scientific">Methanocorpusculum parvum</name>
    <dbReference type="NCBI Taxonomy" id="2193"/>
    <lineage>
        <taxon>Archaea</taxon>
        <taxon>Methanobacteriati</taxon>
        <taxon>Methanobacteriota</taxon>
        <taxon>Stenosarchaea group</taxon>
        <taxon>Methanomicrobia</taxon>
        <taxon>Methanomicrobiales</taxon>
        <taxon>Methanocorpusculaceae</taxon>
        <taxon>Methanocorpusculum</taxon>
    </lineage>
</organism>
<evidence type="ECO:0000256" key="2">
    <source>
        <dbReference type="ARBA" id="ARBA00022475"/>
    </source>
</evidence>
<dbReference type="RefSeq" id="WP_095641702.1">
    <property type="nucleotide sequence ID" value="NZ_LMVO01000001.1"/>
</dbReference>